<evidence type="ECO:0000313" key="2">
    <source>
        <dbReference type="Proteomes" id="UP000805704"/>
    </source>
</evidence>
<reference evidence="1" key="1">
    <citation type="submission" date="2020-04" db="EMBL/GenBank/DDBJ databases">
        <title>A chromosome-scale assembly and high-density genetic map of the yellow drum (Nibea albiflora) genome.</title>
        <authorList>
            <person name="Xu D."/>
            <person name="Zhang W."/>
            <person name="Chen R."/>
            <person name="Tan P."/>
            <person name="Wang L."/>
            <person name="Song H."/>
            <person name="Tian L."/>
            <person name="Zhu Q."/>
            <person name="Wang B."/>
        </authorList>
    </citation>
    <scope>NUCLEOTIDE SEQUENCE</scope>
    <source>
        <strain evidence="1">ZJHYS-2018</strain>
    </source>
</reference>
<protein>
    <submittedName>
        <fullName evidence="1">Dynein light chain Tctex-type 3</fullName>
    </submittedName>
</protein>
<keyword evidence="2" id="KW-1185">Reference proteome</keyword>
<sequence length="340" mass="37671">MTRRGHPEQRDRDEFISAQSVSKLVIKGEEEEEEDDKGEKEEENVDEEEVGEEEEDEEEEDNDTSAETEGPSSSFDDSTEKPTEETQSPAKPEELKEESIPDGELKAAEIMERPDTTDQEKKDDGTKPANGTTESNSKSQSGSTKKTGSGSVSSPSSLPSPFSSLSSDGCPSLGRSRPTGTKPQRTMPSAGMQPSRERLPLLLLLLGAATQRQTEVEHSKDLCRLEPGGLALVLAQYCDSRNRTLRWPQRVKSQTKGSLGCIESVVAGDDYSQSQVNKWTASIVERCLTQLVKQGKPYKYIAELLPSSPGQLLKPHRLKATERCWKMENISRKLTLRRSR</sequence>
<comment type="caution">
    <text evidence="1">The sequence shown here is derived from an EMBL/GenBank/DDBJ whole genome shotgun (WGS) entry which is preliminary data.</text>
</comment>
<evidence type="ECO:0000313" key="1">
    <source>
        <dbReference type="EMBL" id="KAG8004528.1"/>
    </source>
</evidence>
<accession>A0ACB7ESA1</accession>
<name>A0ACB7ESA1_NIBAL</name>
<dbReference type="Proteomes" id="UP000805704">
    <property type="component" value="Chromosome 24"/>
</dbReference>
<proteinExistence type="predicted"/>
<organism evidence="1 2">
    <name type="scientific">Nibea albiflora</name>
    <name type="common">Yellow drum</name>
    <name type="synonym">Corvina albiflora</name>
    <dbReference type="NCBI Taxonomy" id="240163"/>
    <lineage>
        <taxon>Eukaryota</taxon>
        <taxon>Metazoa</taxon>
        <taxon>Chordata</taxon>
        <taxon>Craniata</taxon>
        <taxon>Vertebrata</taxon>
        <taxon>Euteleostomi</taxon>
        <taxon>Actinopterygii</taxon>
        <taxon>Neopterygii</taxon>
        <taxon>Teleostei</taxon>
        <taxon>Neoteleostei</taxon>
        <taxon>Acanthomorphata</taxon>
        <taxon>Eupercaria</taxon>
        <taxon>Sciaenidae</taxon>
        <taxon>Nibea</taxon>
    </lineage>
</organism>
<dbReference type="EMBL" id="CM024812">
    <property type="protein sequence ID" value="KAG8004528.1"/>
    <property type="molecule type" value="Genomic_DNA"/>
</dbReference>
<gene>
    <name evidence="1" type="primary">DYNLT3</name>
    <name evidence="1" type="ORF">GBF38_008805</name>
</gene>